<dbReference type="AlphaFoldDB" id="G4RNG4"/>
<dbReference type="SUPFAM" id="SSF103501">
    <property type="entry name" value="Respiratory nitrate reductase 1 gamma chain"/>
    <property type="match status" value="1"/>
</dbReference>
<dbReference type="GeneID" id="11263443"/>
<proteinExistence type="predicted"/>
<keyword evidence="1" id="KW-0472">Membrane</keyword>
<dbReference type="PATRIC" id="fig|768679.9.peg.457"/>
<evidence type="ECO:0000313" key="3">
    <source>
        <dbReference type="Proteomes" id="UP000002654"/>
    </source>
</evidence>
<organism evidence="2 3">
    <name type="scientific">Thermoproteus tenax (strain ATCC 35583 / DSM 2078 / JCM 9277 / NBRC 100435 / Kra 1)</name>
    <dbReference type="NCBI Taxonomy" id="768679"/>
    <lineage>
        <taxon>Archaea</taxon>
        <taxon>Thermoproteota</taxon>
        <taxon>Thermoprotei</taxon>
        <taxon>Thermoproteales</taxon>
        <taxon>Thermoproteaceae</taxon>
        <taxon>Thermoproteus</taxon>
    </lineage>
</organism>
<sequence length="294" mass="33066">MSQVISCGSYQCIASPVDWTAIDVLAFLTVIWIIVTFIYKGLRQYKVMRYPQIQMVIPYARWEAALVKEKPPIRAGAAVKYFFVTLFKDVLAMGILKCEAGLTDAEIVRTGKAKRAAKLMIVWGFIFAAISTTLAYLTFPHNEIVLNLTNPARVFGMIGGVLMIVGSLLWLSVRYKEVNYRGWWHWLGAEYLPFLVLLIGISGFVLQAALLAYAASPDSTAAVAFLWFAVHLHAIPVALFFWAFFWTNADHIIYAFLWRIQEYADKEIAGAMTRLPPTSIPPLNKSGKEIQPGY</sequence>
<dbReference type="RefSeq" id="WP_014126365.1">
    <property type="nucleotide sequence ID" value="NC_016070.1"/>
</dbReference>
<evidence type="ECO:0000313" key="2">
    <source>
        <dbReference type="EMBL" id="CCC81108.1"/>
    </source>
</evidence>
<feature type="transmembrane region" description="Helical" evidence="1">
    <location>
        <begin position="221"/>
        <end position="245"/>
    </location>
</feature>
<protein>
    <submittedName>
        <fullName evidence="2">Uncharacterized protein</fullName>
    </submittedName>
</protein>
<dbReference type="OrthoDB" id="25619at2157"/>
<evidence type="ECO:0000256" key="1">
    <source>
        <dbReference type="SAM" id="Phobius"/>
    </source>
</evidence>
<reference evidence="2 3" key="1">
    <citation type="journal article" date="2011" name="PLoS ONE">
        <title>The complete genome sequence of Thermoproteus tenax: a physiologically versatile member of the Crenarchaeota.</title>
        <authorList>
            <person name="Siebers B."/>
            <person name="Zaparty M."/>
            <person name="Raddatz G."/>
            <person name="Tjaden B."/>
            <person name="Albers S.V."/>
            <person name="Bell S.D."/>
            <person name="Blombach F."/>
            <person name="Kletzin A."/>
            <person name="Kyrpides N."/>
            <person name="Lanz C."/>
            <person name="Plagens A."/>
            <person name="Rampp M."/>
            <person name="Rosinus A."/>
            <person name="von Jan M."/>
            <person name="Makarova K.S."/>
            <person name="Klenk H.P."/>
            <person name="Schuster S.C."/>
            <person name="Hensel R."/>
        </authorList>
    </citation>
    <scope>NUCLEOTIDE SEQUENCE [LARGE SCALE GENOMIC DNA]</scope>
    <source>
        <strain evidence="3">ATCC 35583 / DSM 2078 / JCM 9277 / NBRC 100435 / Kra 1</strain>
    </source>
</reference>
<dbReference type="eggNOG" id="arCOG05627">
    <property type="taxonomic scope" value="Archaea"/>
</dbReference>
<feature type="transmembrane region" description="Helical" evidence="1">
    <location>
        <begin position="151"/>
        <end position="171"/>
    </location>
</feature>
<keyword evidence="1" id="KW-1133">Transmembrane helix</keyword>
<dbReference type="Proteomes" id="UP000002654">
    <property type="component" value="Chromosome"/>
</dbReference>
<name>G4RNG4_THETK</name>
<feature type="transmembrane region" description="Helical" evidence="1">
    <location>
        <begin position="119"/>
        <end position="139"/>
    </location>
</feature>
<feature type="transmembrane region" description="Helical" evidence="1">
    <location>
        <begin position="19"/>
        <end position="39"/>
    </location>
</feature>
<dbReference type="HOGENOM" id="CLU_920160_0_0_2"/>
<accession>G4RNG4</accession>
<gene>
    <name evidence="2" type="ordered locus">TTX_0440</name>
</gene>
<feature type="transmembrane region" description="Helical" evidence="1">
    <location>
        <begin position="191"/>
        <end position="215"/>
    </location>
</feature>
<keyword evidence="3" id="KW-1185">Reference proteome</keyword>
<dbReference type="KEGG" id="ttn:TTX_0440"/>
<keyword evidence="1" id="KW-0812">Transmembrane</keyword>
<dbReference type="EMBL" id="FN869859">
    <property type="protein sequence ID" value="CCC81108.1"/>
    <property type="molecule type" value="Genomic_DNA"/>
</dbReference>
<dbReference type="PaxDb" id="768679-TTX_0440"/>
<dbReference type="InterPro" id="IPR036197">
    <property type="entry name" value="NarG-like_sf"/>
</dbReference>
<dbReference type="STRING" id="768679.TTX_0440"/>